<keyword evidence="1" id="KW-0472">Membrane</keyword>
<dbReference type="AlphaFoldDB" id="A0A1W1HEI2"/>
<keyword evidence="1" id="KW-0812">Transmembrane</keyword>
<evidence type="ECO:0000256" key="1">
    <source>
        <dbReference type="SAM" id="Phobius"/>
    </source>
</evidence>
<accession>A0A1W1HEI2</accession>
<keyword evidence="3" id="KW-1185">Reference proteome</keyword>
<evidence type="ECO:0000313" key="3">
    <source>
        <dbReference type="Proteomes" id="UP000191931"/>
    </source>
</evidence>
<evidence type="ECO:0000313" key="2">
    <source>
        <dbReference type="EMBL" id="SLM30785.1"/>
    </source>
</evidence>
<feature type="transmembrane region" description="Helical" evidence="1">
    <location>
        <begin position="92"/>
        <end position="109"/>
    </location>
</feature>
<protein>
    <submittedName>
        <fullName evidence="2">Uncharacterized protein</fullName>
    </submittedName>
</protein>
<sequence length="177" mass="19931">MKYQVSVYKEFSSFLAEATQIAKDKINLYNSLLDPPTRKKLQGNAFQKFLKFLIFIIRKLGWYIYVAIGGLLGLGFLGFFGGMGTLMASNPPLAVAVAILGGGGVYLIWKNKEVYLTHEKIGKRYKKDFEAIVEEFPNLEQRAENIEKLLKLCVKSICVEVFSISSDEFVNKVSENA</sequence>
<dbReference type="RefSeq" id="WP_080809309.1">
    <property type="nucleotide sequence ID" value="NZ_LT828565.1"/>
</dbReference>
<proteinExistence type="predicted"/>
<dbReference type="Proteomes" id="UP000191931">
    <property type="component" value="Unassembled WGS sequence"/>
</dbReference>
<organism evidence="2 3">
    <name type="scientific">Desulfamplus magnetovallimortis</name>
    <dbReference type="NCBI Taxonomy" id="1246637"/>
    <lineage>
        <taxon>Bacteria</taxon>
        <taxon>Pseudomonadati</taxon>
        <taxon>Thermodesulfobacteriota</taxon>
        <taxon>Desulfobacteria</taxon>
        <taxon>Desulfobacterales</taxon>
        <taxon>Desulfobacteraceae</taxon>
        <taxon>Desulfamplus</taxon>
    </lineage>
</organism>
<gene>
    <name evidence="2" type="ORF">MTBBW1_2410003</name>
</gene>
<keyword evidence="1" id="KW-1133">Transmembrane helix</keyword>
<reference evidence="2 3" key="1">
    <citation type="submission" date="2017-03" db="EMBL/GenBank/DDBJ databases">
        <authorList>
            <person name="Afonso C.L."/>
            <person name="Miller P.J."/>
            <person name="Scott M.A."/>
            <person name="Spackman E."/>
            <person name="Goraichik I."/>
            <person name="Dimitrov K.M."/>
            <person name="Suarez D.L."/>
            <person name="Swayne D.E."/>
        </authorList>
    </citation>
    <scope>NUCLEOTIDE SEQUENCE [LARGE SCALE GENOMIC DNA]</scope>
    <source>
        <strain evidence="2">PRJEB14757</strain>
    </source>
</reference>
<name>A0A1W1HEI2_9BACT</name>
<dbReference type="STRING" id="1246637.MTBBW1_2410003"/>
<feature type="transmembrane region" description="Helical" evidence="1">
    <location>
        <begin position="60"/>
        <end position="80"/>
    </location>
</feature>
<dbReference type="EMBL" id="FWEV01000159">
    <property type="protein sequence ID" value="SLM30785.1"/>
    <property type="molecule type" value="Genomic_DNA"/>
</dbReference>